<reference evidence="5" key="2">
    <citation type="submission" date="2015-01" db="EMBL/GenBank/DDBJ databases">
        <title>Evolutionary Origins and Diversification of the Mycorrhizal Mutualists.</title>
        <authorList>
            <consortium name="DOE Joint Genome Institute"/>
            <consortium name="Mycorrhizal Genomics Consortium"/>
            <person name="Kohler A."/>
            <person name="Kuo A."/>
            <person name="Nagy L.G."/>
            <person name="Floudas D."/>
            <person name="Copeland A."/>
            <person name="Barry K.W."/>
            <person name="Cichocki N."/>
            <person name="Veneault-Fourrey C."/>
            <person name="LaButti K."/>
            <person name="Lindquist E.A."/>
            <person name="Lipzen A."/>
            <person name="Lundell T."/>
            <person name="Morin E."/>
            <person name="Murat C."/>
            <person name="Riley R."/>
            <person name="Ohm R."/>
            <person name="Sun H."/>
            <person name="Tunlid A."/>
            <person name="Henrissat B."/>
            <person name="Grigoriev I.V."/>
            <person name="Hibbett D.S."/>
            <person name="Martin F."/>
        </authorList>
    </citation>
    <scope>NUCLEOTIDE SEQUENCE [LARGE SCALE GENOMIC DNA]</scope>
    <source>
        <strain evidence="5">h7</strain>
    </source>
</reference>
<dbReference type="GO" id="GO:0005737">
    <property type="term" value="C:cytoplasm"/>
    <property type="evidence" value="ECO:0007669"/>
    <property type="project" value="TreeGrafter"/>
</dbReference>
<dbReference type="SUPFAM" id="SSF56112">
    <property type="entry name" value="Protein kinase-like (PK-like)"/>
    <property type="match status" value="1"/>
</dbReference>
<evidence type="ECO:0000313" key="5">
    <source>
        <dbReference type="Proteomes" id="UP000053424"/>
    </source>
</evidence>
<dbReference type="STRING" id="686832.A0A0C3C5G9"/>
<dbReference type="AlphaFoldDB" id="A0A0C3C5G9"/>
<dbReference type="Gene3D" id="1.10.510.10">
    <property type="entry name" value="Transferase(Phosphotransferase) domain 1"/>
    <property type="match status" value="1"/>
</dbReference>
<dbReference type="PROSITE" id="PS50011">
    <property type="entry name" value="PROTEIN_KINASE_DOM"/>
    <property type="match status" value="1"/>
</dbReference>
<dbReference type="EMBL" id="KN831788">
    <property type="protein sequence ID" value="KIM38851.1"/>
    <property type="molecule type" value="Genomic_DNA"/>
</dbReference>
<protein>
    <recommendedName>
        <fullName evidence="3">Protein kinase domain-containing protein</fullName>
    </recommendedName>
</protein>
<dbReference type="PANTHER" id="PTHR24346:SF30">
    <property type="entry name" value="MATERNAL EMBRYONIC LEUCINE ZIPPER KINASE"/>
    <property type="match status" value="1"/>
</dbReference>
<keyword evidence="5" id="KW-1185">Reference proteome</keyword>
<dbReference type="HOGENOM" id="CLU_044121_2_1_1"/>
<dbReference type="Pfam" id="PF00069">
    <property type="entry name" value="Pkinase"/>
    <property type="match status" value="1"/>
</dbReference>
<name>A0A0C3C5G9_HEBCY</name>
<evidence type="ECO:0000256" key="1">
    <source>
        <dbReference type="ARBA" id="ARBA00022741"/>
    </source>
</evidence>
<dbReference type="OrthoDB" id="5987198at2759"/>
<keyword evidence="1" id="KW-0547">Nucleotide-binding</keyword>
<reference evidence="4 5" key="1">
    <citation type="submission" date="2014-04" db="EMBL/GenBank/DDBJ databases">
        <authorList>
            <consortium name="DOE Joint Genome Institute"/>
            <person name="Kuo A."/>
            <person name="Gay G."/>
            <person name="Dore J."/>
            <person name="Kohler A."/>
            <person name="Nagy L.G."/>
            <person name="Floudas D."/>
            <person name="Copeland A."/>
            <person name="Barry K.W."/>
            <person name="Cichocki N."/>
            <person name="Veneault-Fourrey C."/>
            <person name="LaButti K."/>
            <person name="Lindquist E.A."/>
            <person name="Lipzen A."/>
            <person name="Lundell T."/>
            <person name="Morin E."/>
            <person name="Murat C."/>
            <person name="Sun H."/>
            <person name="Tunlid A."/>
            <person name="Henrissat B."/>
            <person name="Grigoriev I.V."/>
            <person name="Hibbett D.S."/>
            <person name="Martin F."/>
            <person name="Nordberg H.P."/>
            <person name="Cantor M.N."/>
            <person name="Hua S.X."/>
        </authorList>
    </citation>
    <scope>NUCLEOTIDE SEQUENCE [LARGE SCALE GENOMIC DNA]</scope>
    <source>
        <strain evidence="5">h7</strain>
    </source>
</reference>
<sequence>MTTITPQNLSPGKGGLDECESYWRDKYQWLRDRGYQLRPRYSPDWIPSWVGTTKNHRICEDGVPMQHTSVCDAIHIPTGAQVALKSISKLDQPREAEIMKYLSSDPLCLDPRNHCARLLEVLELPDYMAHGEQILVMPLLRPFNSPTFDTFGEAIDCFRQLFEGLRFLHEHHVAHRDLNMNNFMMEWENMFPHGFHPQAVMRRKDATGTTSYFTRTQRPTRYIIIDFGMSSRYHPNDVSPQEECLIGGDKTVPEFLKGQMYHDPYKADIYYAGNLIRTEFMQARLSLPSHFNFLMSGFEFMKPLIDDMVQDDPDKRPNMNEVVQRFEAIVQGLSQWKIRSRAHRRMLFFSDKMRIPLHILSHWRRKATYIMKRTPAIPSVL</sequence>
<proteinExistence type="predicted"/>
<evidence type="ECO:0000256" key="2">
    <source>
        <dbReference type="ARBA" id="ARBA00022840"/>
    </source>
</evidence>
<gene>
    <name evidence="4" type="ORF">M413DRAFT_419793</name>
</gene>
<dbReference type="GO" id="GO:0004674">
    <property type="term" value="F:protein serine/threonine kinase activity"/>
    <property type="evidence" value="ECO:0007669"/>
    <property type="project" value="TreeGrafter"/>
</dbReference>
<dbReference type="Proteomes" id="UP000053424">
    <property type="component" value="Unassembled WGS sequence"/>
</dbReference>
<dbReference type="PANTHER" id="PTHR24346">
    <property type="entry name" value="MAP/MICROTUBULE AFFINITY-REGULATING KINASE"/>
    <property type="match status" value="1"/>
</dbReference>
<dbReference type="InterPro" id="IPR011009">
    <property type="entry name" value="Kinase-like_dom_sf"/>
</dbReference>
<dbReference type="GO" id="GO:0035556">
    <property type="term" value="P:intracellular signal transduction"/>
    <property type="evidence" value="ECO:0007669"/>
    <property type="project" value="TreeGrafter"/>
</dbReference>
<feature type="domain" description="Protein kinase" evidence="3">
    <location>
        <begin position="56"/>
        <end position="330"/>
    </location>
</feature>
<evidence type="ECO:0000259" key="3">
    <source>
        <dbReference type="PROSITE" id="PS50011"/>
    </source>
</evidence>
<dbReference type="SMART" id="SM00220">
    <property type="entry name" value="S_TKc"/>
    <property type="match status" value="1"/>
</dbReference>
<dbReference type="GO" id="GO:0005524">
    <property type="term" value="F:ATP binding"/>
    <property type="evidence" value="ECO:0007669"/>
    <property type="project" value="UniProtKB-KW"/>
</dbReference>
<dbReference type="InterPro" id="IPR000719">
    <property type="entry name" value="Prot_kinase_dom"/>
</dbReference>
<organism evidence="4 5">
    <name type="scientific">Hebeloma cylindrosporum</name>
    <dbReference type="NCBI Taxonomy" id="76867"/>
    <lineage>
        <taxon>Eukaryota</taxon>
        <taxon>Fungi</taxon>
        <taxon>Dikarya</taxon>
        <taxon>Basidiomycota</taxon>
        <taxon>Agaricomycotina</taxon>
        <taxon>Agaricomycetes</taxon>
        <taxon>Agaricomycetidae</taxon>
        <taxon>Agaricales</taxon>
        <taxon>Agaricineae</taxon>
        <taxon>Hymenogastraceae</taxon>
        <taxon>Hebeloma</taxon>
    </lineage>
</organism>
<keyword evidence="2" id="KW-0067">ATP-binding</keyword>
<accession>A0A0C3C5G9</accession>
<evidence type="ECO:0000313" key="4">
    <source>
        <dbReference type="EMBL" id="KIM38851.1"/>
    </source>
</evidence>